<organism evidence="1 2">
    <name type="scientific">Methylobrevis pamukkalensis</name>
    <dbReference type="NCBI Taxonomy" id="1439726"/>
    <lineage>
        <taxon>Bacteria</taxon>
        <taxon>Pseudomonadati</taxon>
        <taxon>Pseudomonadota</taxon>
        <taxon>Alphaproteobacteria</taxon>
        <taxon>Hyphomicrobiales</taxon>
        <taxon>Pleomorphomonadaceae</taxon>
        <taxon>Methylobrevis</taxon>
    </lineage>
</organism>
<keyword evidence="2" id="KW-1185">Reference proteome</keyword>
<evidence type="ECO:0000313" key="2">
    <source>
        <dbReference type="Proteomes" id="UP000094622"/>
    </source>
</evidence>
<evidence type="ECO:0000313" key="1">
    <source>
        <dbReference type="EMBL" id="ODN72315.1"/>
    </source>
</evidence>
<dbReference type="PANTHER" id="PTHR38588:SF1">
    <property type="entry name" value="BLL0334 PROTEIN"/>
    <property type="match status" value="1"/>
</dbReference>
<protein>
    <submittedName>
        <fullName evidence="1">Carbon monoxide dehydrogenase subunit G (CoxG)</fullName>
    </submittedName>
</protein>
<dbReference type="SUPFAM" id="SSF55961">
    <property type="entry name" value="Bet v1-like"/>
    <property type="match status" value="1"/>
</dbReference>
<name>A0A1E3H846_9HYPH</name>
<dbReference type="AlphaFoldDB" id="A0A1E3H846"/>
<proteinExistence type="predicted"/>
<dbReference type="CDD" id="cd07823">
    <property type="entry name" value="SRPBCC_5"/>
    <property type="match status" value="1"/>
</dbReference>
<sequence>MKLQQDFTINRPVDEVWAFFHDIPALAECLPGAEYLGPKEGGGHTGKVTSKVGPFQASFEGEAQVVYDETARTIALDGKGVDRKGNSRGKMTMTCTVVPDGATTKVGVESDIQLSGTIAQFGRTGIIAEIANILVADFVRNVETRLQAAAPVAATADGSVATPAAPVAAPPAETKPLGGFRLLLLALKGWIRNLVKPQSSSR</sequence>
<comment type="caution">
    <text evidence="1">The sequence shown here is derived from an EMBL/GenBank/DDBJ whole genome shotgun (WGS) entry which is preliminary data.</text>
</comment>
<dbReference type="Gene3D" id="3.30.530.20">
    <property type="match status" value="1"/>
</dbReference>
<dbReference type="EMBL" id="MCRJ01000004">
    <property type="protein sequence ID" value="ODN72315.1"/>
    <property type="molecule type" value="Genomic_DNA"/>
</dbReference>
<reference evidence="1 2" key="1">
    <citation type="submission" date="2016-07" db="EMBL/GenBank/DDBJ databases">
        <title>Draft Genome Sequence of Methylobrevis pamukkalensis PK2.</title>
        <authorList>
            <person name="Vasilenko O.V."/>
            <person name="Doronina N.V."/>
            <person name="Shmareva M.N."/>
            <person name="Tarlachkov S.V."/>
            <person name="Mustakhimov I."/>
            <person name="Trotsenko Y.A."/>
        </authorList>
    </citation>
    <scope>NUCLEOTIDE SEQUENCE [LARGE SCALE GENOMIC DNA]</scope>
    <source>
        <strain evidence="1 2">PK2</strain>
    </source>
</reference>
<dbReference type="RefSeq" id="WP_069305588.1">
    <property type="nucleotide sequence ID" value="NZ_MCRJ01000004.1"/>
</dbReference>
<dbReference type="Proteomes" id="UP000094622">
    <property type="component" value="Unassembled WGS sequence"/>
</dbReference>
<dbReference type="InterPro" id="IPR023393">
    <property type="entry name" value="START-like_dom_sf"/>
</dbReference>
<dbReference type="InterPro" id="IPR010419">
    <property type="entry name" value="CO_DH_gsu"/>
</dbReference>
<gene>
    <name evidence="1" type="ORF">A6302_00380</name>
</gene>
<dbReference type="OrthoDB" id="9808623at2"/>
<dbReference type="Pfam" id="PF06240">
    <property type="entry name" value="COXG"/>
    <property type="match status" value="1"/>
</dbReference>
<dbReference type="PANTHER" id="PTHR38588">
    <property type="entry name" value="BLL0334 PROTEIN"/>
    <property type="match status" value="1"/>
</dbReference>
<accession>A0A1E3H846</accession>